<dbReference type="GO" id="GO:0000155">
    <property type="term" value="F:phosphorelay sensor kinase activity"/>
    <property type="evidence" value="ECO:0007669"/>
    <property type="project" value="InterPro"/>
</dbReference>
<dbReference type="FunFam" id="1.10.287.130:FF:000001">
    <property type="entry name" value="Two-component sensor histidine kinase"/>
    <property type="match status" value="1"/>
</dbReference>
<dbReference type="GO" id="GO:0004721">
    <property type="term" value="F:phosphoprotein phosphatase activity"/>
    <property type="evidence" value="ECO:0007669"/>
    <property type="project" value="TreeGrafter"/>
</dbReference>
<evidence type="ECO:0000313" key="11">
    <source>
        <dbReference type="Proteomes" id="UP000034293"/>
    </source>
</evidence>
<dbReference type="InterPro" id="IPR050351">
    <property type="entry name" value="BphY/WalK/GraS-like"/>
</dbReference>
<proteinExistence type="predicted"/>
<evidence type="ECO:0000256" key="8">
    <source>
        <dbReference type="SAM" id="Phobius"/>
    </source>
</evidence>
<evidence type="ECO:0000259" key="9">
    <source>
        <dbReference type="PROSITE" id="PS50109"/>
    </source>
</evidence>
<reference evidence="10 11" key="1">
    <citation type="journal article" date="2015" name="Nature">
        <title>rRNA introns, odd ribosomes, and small enigmatic genomes across a large radiation of phyla.</title>
        <authorList>
            <person name="Brown C.T."/>
            <person name="Hug L.A."/>
            <person name="Thomas B.C."/>
            <person name="Sharon I."/>
            <person name="Castelle C.J."/>
            <person name="Singh A."/>
            <person name="Wilkins M.J."/>
            <person name="Williams K.H."/>
            <person name="Banfield J.F."/>
        </authorList>
    </citation>
    <scope>NUCLEOTIDE SEQUENCE [LARGE SCALE GENOMIC DNA]</scope>
</reference>
<feature type="domain" description="Histidine kinase" evidence="9">
    <location>
        <begin position="126"/>
        <end position="340"/>
    </location>
</feature>
<evidence type="ECO:0000256" key="5">
    <source>
        <dbReference type="ARBA" id="ARBA00022777"/>
    </source>
</evidence>
<dbReference type="Gene3D" id="1.10.287.130">
    <property type="match status" value="1"/>
</dbReference>
<dbReference type="PRINTS" id="PR00344">
    <property type="entry name" value="BCTRLSENSOR"/>
</dbReference>
<dbReference type="InterPro" id="IPR003594">
    <property type="entry name" value="HATPase_dom"/>
</dbReference>
<keyword evidence="5 10" id="KW-0418">Kinase</keyword>
<dbReference type="AlphaFoldDB" id="A0A0G0SEB9"/>
<keyword evidence="6" id="KW-0902">Two-component regulatory system</keyword>
<keyword evidence="4" id="KW-0808">Transferase</keyword>
<gene>
    <name evidence="10" type="ORF">UU02_C0028G0015</name>
</gene>
<dbReference type="GO" id="GO:0016036">
    <property type="term" value="P:cellular response to phosphate starvation"/>
    <property type="evidence" value="ECO:0007669"/>
    <property type="project" value="TreeGrafter"/>
</dbReference>
<protein>
    <recommendedName>
        <fullName evidence="2">histidine kinase</fullName>
        <ecNumber evidence="2">2.7.13.3</ecNumber>
    </recommendedName>
</protein>
<evidence type="ECO:0000313" key="10">
    <source>
        <dbReference type="EMBL" id="KKR63273.1"/>
    </source>
</evidence>
<dbReference type="InterPro" id="IPR004358">
    <property type="entry name" value="Sig_transdc_His_kin-like_C"/>
</dbReference>
<dbReference type="Proteomes" id="UP000034293">
    <property type="component" value="Unassembled WGS sequence"/>
</dbReference>
<accession>A0A0G0SEB9</accession>
<dbReference type="EC" id="2.7.13.3" evidence="2"/>
<sequence length="343" mass="38598">MFKEARIKLTVWYSVIIMIVSLSFSVIIYVGINRELIRVDNLQKEREARLDDLREFLIQNSLPFPLETQSLEMETVEHARLRVIYALGLINVSILVISGIGGYLLAGLTLDPISKMVKEQKEFISNASHELRTPLTSLKTEIEVALRDKKLSPMQAKNILKSNLDDINGMQKLSNYLLKLHRFENSEVDMKMDKIDLGNVISRVIKSKGSYAKQNKIRIVKNIAKVYVNSNEEYITELASILIENAIKYSGKAKKIEVSTKKGGFLVVRDFGIGIAKNDLPRVFDRFYRADSSRSKENTEGFGLGLSIVKSIAERLGAKIKVQSKIGNGSTFSVQFASNFGTV</sequence>
<dbReference type="InterPro" id="IPR036097">
    <property type="entry name" value="HisK_dim/P_sf"/>
</dbReference>
<evidence type="ECO:0000256" key="1">
    <source>
        <dbReference type="ARBA" id="ARBA00000085"/>
    </source>
</evidence>
<feature type="transmembrane region" description="Helical" evidence="8">
    <location>
        <begin position="12"/>
        <end position="32"/>
    </location>
</feature>
<dbReference type="SUPFAM" id="SSF47384">
    <property type="entry name" value="Homodimeric domain of signal transducing histidine kinase"/>
    <property type="match status" value="1"/>
</dbReference>
<feature type="transmembrane region" description="Helical" evidence="8">
    <location>
        <begin position="83"/>
        <end position="106"/>
    </location>
</feature>
<keyword evidence="8" id="KW-1133">Transmembrane helix</keyword>
<organism evidence="10 11">
    <name type="scientific">Candidatus Woesebacteria bacterium GW2011_GWA1_40_43</name>
    <dbReference type="NCBI Taxonomy" id="1618553"/>
    <lineage>
        <taxon>Bacteria</taxon>
        <taxon>Candidatus Woeseibacteriota</taxon>
    </lineage>
</organism>
<dbReference type="InterPro" id="IPR036890">
    <property type="entry name" value="HATPase_C_sf"/>
</dbReference>
<dbReference type="InterPro" id="IPR003661">
    <property type="entry name" value="HisK_dim/P_dom"/>
</dbReference>
<evidence type="ECO:0000256" key="7">
    <source>
        <dbReference type="ARBA" id="ARBA00023136"/>
    </source>
</evidence>
<comment type="caution">
    <text evidence="10">The sequence shown here is derived from an EMBL/GenBank/DDBJ whole genome shotgun (WGS) entry which is preliminary data.</text>
</comment>
<comment type="catalytic activity">
    <reaction evidence="1">
        <text>ATP + protein L-histidine = ADP + protein N-phospho-L-histidine.</text>
        <dbReference type="EC" id="2.7.13.3"/>
    </reaction>
</comment>
<dbReference type="InterPro" id="IPR005467">
    <property type="entry name" value="His_kinase_dom"/>
</dbReference>
<dbReference type="SMART" id="SM00387">
    <property type="entry name" value="HATPase_c"/>
    <property type="match status" value="1"/>
</dbReference>
<name>A0A0G0SEB9_9BACT</name>
<keyword evidence="7 8" id="KW-0472">Membrane</keyword>
<dbReference type="PROSITE" id="PS50109">
    <property type="entry name" value="HIS_KIN"/>
    <property type="match status" value="1"/>
</dbReference>
<keyword evidence="3" id="KW-0597">Phosphoprotein</keyword>
<evidence type="ECO:0000256" key="4">
    <source>
        <dbReference type="ARBA" id="ARBA00022679"/>
    </source>
</evidence>
<evidence type="ECO:0000256" key="2">
    <source>
        <dbReference type="ARBA" id="ARBA00012438"/>
    </source>
</evidence>
<dbReference type="Gene3D" id="3.30.565.10">
    <property type="entry name" value="Histidine kinase-like ATPase, C-terminal domain"/>
    <property type="match status" value="1"/>
</dbReference>
<dbReference type="PANTHER" id="PTHR45453:SF1">
    <property type="entry name" value="PHOSPHATE REGULON SENSOR PROTEIN PHOR"/>
    <property type="match status" value="1"/>
</dbReference>
<dbReference type="SUPFAM" id="SSF55874">
    <property type="entry name" value="ATPase domain of HSP90 chaperone/DNA topoisomerase II/histidine kinase"/>
    <property type="match status" value="1"/>
</dbReference>
<dbReference type="GO" id="GO:0005886">
    <property type="term" value="C:plasma membrane"/>
    <property type="evidence" value="ECO:0007669"/>
    <property type="project" value="TreeGrafter"/>
</dbReference>
<evidence type="ECO:0000256" key="3">
    <source>
        <dbReference type="ARBA" id="ARBA00022553"/>
    </source>
</evidence>
<evidence type="ECO:0000256" key="6">
    <source>
        <dbReference type="ARBA" id="ARBA00023012"/>
    </source>
</evidence>
<dbReference type="CDD" id="cd00082">
    <property type="entry name" value="HisKA"/>
    <property type="match status" value="1"/>
</dbReference>
<dbReference type="PANTHER" id="PTHR45453">
    <property type="entry name" value="PHOSPHATE REGULON SENSOR PROTEIN PHOR"/>
    <property type="match status" value="1"/>
</dbReference>
<dbReference type="EMBL" id="LBZA01000028">
    <property type="protein sequence ID" value="KKR63273.1"/>
    <property type="molecule type" value="Genomic_DNA"/>
</dbReference>
<dbReference type="Pfam" id="PF02518">
    <property type="entry name" value="HATPase_c"/>
    <property type="match status" value="1"/>
</dbReference>
<keyword evidence="8" id="KW-0812">Transmembrane</keyword>
<dbReference type="FunFam" id="3.30.565.10:FF:000006">
    <property type="entry name" value="Sensor histidine kinase WalK"/>
    <property type="match status" value="1"/>
</dbReference>
<dbReference type="Pfam" id="PF00512">
    <property type="entry name" value="HisKA"/>
    <property type="match status" value="1"/>
</dbReference>
<dbReference type="SMART" id="SM00388">
    <property type="entry name" value="HisKA"/>
    <property type="match status" value="1"/>
</dbReference>